<sequence>MKADNLIEVMHMRRKDGGPRVASAADIHAFFPDEKRENINTSLLRLHRRGKIARVCRGIYALKEDYEKFPFLLEHTAEALRRGHYVYLSQETFLSERSIISQQAFVVTLMTTGASGKVRTPLGQIEFTSTKLKLMGDIDKYLFSKERRLYVPPVSIAYADLKRAGRNLDLVDPEMLAEALKEEEQPGSCSWWEEDR</sequence>
<dbReference type="AlphaFoldDB" id="A0A552X1L1"/>
<dbReference type="OrthoDB" id="3235173at2"/>
<evidence type="ECO:0000313" key="2">
    <source>
        <dbReference type="Proteomes" id="UP000320359"/>
    </source>
</evidence>
<gene>
    <name evidence="1" type="ORF">FM042_08010</name>
</gene>
<dbReference type="RefSeq" id="WP_143235902.1">
    <property type="nucleotide sequence ID" value="NZ_VJWL01000002.1"/>
</dbReference>
<organism evidence="1 2">
    <name type="scientific">Aliidiomarina halalkaliphila</name>
    <dbReference type="NCBI Taxonomy" id="2593535"/>
    <lineage>
        <taxon>Bacteria</taxon>
        <taxon>Pseudomonadati</taxon>
        <taxon>Pseudomonadota</taxon>
        <taxon>Gammaproteobacteria</taxon>
        <taxon>Alteromonadales</taxon>
        <taxon>Idiomarinaceae</taxon>
        <taxon>Aliidiomarina</taxon>
    </lineage>
</organism>
<dbReference type="Proteomes" id="UP000320359">
    <property type="component" value="Unassembled WGS sequence"/>
</dbReference>
<name>A0A552X1L1_9GAMM</name>
<dbReference type="InterPro" id="IPR059220">
    <property type="entry name" value="AbiEi"/>
</dbReference>
<evidence type="ECO:0000313" key="1">
    <source>
        <dbReference type="EMBL" id="TRW48917.1"/>
    </source>
</evidence>
<accession>A0A552X1L1</accession>
<comment type="caution">
    <text evidence="1">The sequence shown here is derived from an EMBL/GenBank/DDBJ whole genome shotgun (WGS) entry which is preliminary data.</text>
</comment>
<dbReference type="NCBIfam" id="NF047376">
    <property type="entry name" value="TAA_AbiEi"/>
    <property type="match status" value="1"/>
</dbReference>
<dbReference type="EMBL" id="VJWL01000002">
    <property type="protein sequence ID" value="TRW48917.1"/>
    <property type="molecule type" value="Genomic_DNA"/>
</dbReference>
<keyword evidence="2" id="KW-1185">Reference proteome</keyword>
<protein>
    <recommendedName>
        <fullName evidence="3">Transcriptional regulator</fullName>
    </recommendedName>
</protein>
<proteinExistence type="predicted"/>
<reference evidence="1 2" key="1">
    <citation type="submission" date="2019-07" db="EMBL/GenBank/DDBJ databases">
        <authorList>
            <person name="Yang M."/>
            <person name="Zhao D."/>
            <person name="Xiang H."/>
        </authorList>
    </citation>
    <scope>NUCLEOTIDE SEQUENCE [LARGE SCALE GENOMIC DNA]</scope>
    <source>
        <strain evidence="1 2">IM1326</strain>
    </source>
</reference>
<evidence type="ECO:0008006" key="3">
    <source>
        <dbReference type="Google" id="ProtNLM"/>
    </source>
</evidence>